<accession>A0A6F8Y6G8</accession>
<dbReference type="Proteomes" id="UP000502508">
    <property type="component" value="Chromosome"/>
</dbReference>
<name>A0A6F8Y6G8_9ACTN</name>
<keyword evidence="3" id="KW-1185">Reference proteome</keyword>
<dbReference type="Pfam" id="PF01966">
    <property type="entry name" value="HD"/>
    <property type="match status" value="1"/>
</dbReference>
<evidence type="ECO:0000313" key="2">
    <source>
        <dbReference type="EMBL" id="BCB81712.1"/>
    </source>
</evidence>
<proteinExistence type="predicted"/>
<evidence type="ECO:0000313" key="3">
    <source>
        <dbReference type="Proteomes" id="UP000502508"/>
    </source>
</evidence>
<sequence length="342" mass="38812">MTVDPVPQVPAGYSTVRALRRLRHITGFVSVYGEERDPRSSVFARIWHVGRTTWVARRLAERQPGVDVERVVRLCLHHDLNRWPFAHNAEVGRFDQAGNTQVFTKSLLDARLSDEDFADLAGVHHKRIDELSPEGRIVLGADAITGAVEDPLLLVTGLNVRPEFIPDRVSRVLGFTLRAEPWRGRTRRLAKEFHGTGVPDPLVFRAEFARLFRDLMGRVLEREDRPERLLDIATSVKVHFIRPRVFPINNELVCRSSWMRGEVMPRYLAHYGDLDLVLIDEDDFVRRAVRIGAAASAADFRPRIDAVREQERDLCFVGAKRADAAVAAGRVPRRFSLVPVTP</sequence>
<protein>
    <recommendedName>
        <fullName evidence="1">HD domain-containing protein</fullName>
    </recommendedName>
</protein>
<gene>
    <name evidence="2" type="ORF">Pflav_081220</name>
</gene>
<dbReference type="EMBL" id="AP022870">
    <property type="protein sequence ID" value="BCB81712.1"/>
    <property type="molecule type" value="Genomic_DNA"/>
</dbReference>
<reference evidence="2 3" key="1">
    <citation type="submission" date="2020-03" db="EMBL/GenBank/DDBJ databases">
        <title>Whole genome shotgun sequence of Phytohabitans flavus NBRC 107702.</title>
        <authorList>
            <person name="Komaki H."/>
            <person name="Tamura T."/>
        </authorList>
    </citation>
    <scope>NUCLEOTIDE SEQUENCE [LARGE SCALE GENOMIC DNA]</scope>
    <source>
        <strain evidence="2 3">NBRC 107702</strain>
    </source>
</reference>
<dbReference type="AlphaFoldDB" id="A0A6F8Y6G8"/>
<reference evidence="2 3" key="2">
    <citation type="submission" date="2020-03" db="EMBL/GenBank/DDBJ databases">
        <authorList>
            <person name="Ichikawa N."/>
            <person name="Kimura A."/>
            <person name="Kitahashi Y."/>
            <person name="Uohara A."/>
        </authorList>
    </citation>
    <scope>NUCLEOTIDE SEQUENCE [LARGE SCALE GENOMIC DNA]</scope>
    <source>
        <strain evidence="2 3">NBRC 107702</strain>
    </source>
</reference>
<dbReference type="InterPro" id="IPR006674">
    <property type="entry name" value="HD_domain"/>
</dbReference>
<organism evidence="2 3">
    <name type="scientific">Phytohabitans flavus</name>
    <dbReference type="NCBI Taxonomy" id="1076124"/>
    <lineage>
        <taxon>Bacteria</taxon>
        <taxon>Bacillati</taxon>
        <taxon>Actinomycetota</taxon>
        <taxon>Actinomycetes</taxon>
        <taxon>Micromonosporales</taxon>
        <taxon>Micromonosporaceae</taxon>
    </lineage>
</organism>
<dbReference type="SUPFAM" id="SSF109604">
    <property type="entry name" value="HD-domain/PDEase-like"/>
    <property type="match status" value="1"/>
</dbReference>
<dbReference type="RefSeq" id="WP_345070313.1">
    <property type="nucleotide sequence ID" value="NZ_BAABAP010000003.1"/>
</dbReference>
<feature type="domain" description="HD" evidence="1">
    <location>
        <begin position="48"/>
        <end position="144"/>
    </location>
</feature>
<dbReference type="KEGG" id="pfla:Pflav_081220"/>
<evidence type="ECO:0000259" key="1">
    <source>
        <dbReference type="Pfam" id="PF01966"/>
    </source>
</evidence>